<keyword evidence="2" id="KW-1185">Reference proteome</keyword>
<keyword evidence="1" id="KW-0687">Ribonucleoprotein</keyword>
<dbReference type="Proteomes" id="UP000653305">
    <property type="component" value="Unassembled WGS sequence"/>
</dbReference>
<accession>A0A830BTA3</accession>
<dbReference type="AlphaFoldDB" id="A0A830BTA3"/>
<keyword evidence="1" id="KW-0689">Ribosomal protein</keyword>
<organism evidence="1 2">
    <name type="scientific">Phtheirospermum japonicum</name>
    <dbReference type="NCBI Taxonomy" id="374723"/>
    <lineage>
        <taxon>Eukaryota</taxon>
        <taxon>Viridiplantae</taxon>
        <taxon>Streptophyta</taxon>
        <taxon>Embryophyta</taxon>
        <taxon>Tracheophyta</taxon>
        <taxon>Spermatophyta</taxon>
        <taxon>Magnoliopsida</taxon>
        <taxon>eudicotyledons</taxon>
        <taxon>Gunneridae</taxon>
        <taxon>Pentapetalae</taxon>
        <taxon>asterids</taxon>
        <taxon>lamiids</taxon>
        <taxon>Lamiales</taxon>
        <taxon>Orobanchaceae</taxon>
        <taxon>Orobanchaceae incertae sedis</taxon>
        <taxon>Phtheirospermum</taxon>
    </lineage>
</organism>
<dbReference type="EMBL" id="BMAC01000186">
    <property type="protein sequence ID" value="GFP89289.1"/>
    <property type="molecule type" value="Genomic_DNA"/>
</dbReference>
<gene>
    <name evidence="1" type="ORF">PHJA_001072600</name>
</gene>
<protein>
    <submittedName>
        <fullName evidence="1">30S ribosomal protein s7 plastid</fullName>
    </submittedName>
</protein>
<sequence length="53" mass="5958">MKKIQQKTETNALSILRQAIRGVTPDNSSKSKTCRCIDSSSSLLDVFVIERFL</sequence>
<name>A0A830BTA3_9LAMI</name>
<comment type="caution">
    <text evidence="1">The sequence shown here is derived from an EMBL/GenBank/DDBJ whole genome shotgun (WGS) entry which is preliminary data.</text>
</comment>
<reference evidence="1" key="1">
    <citation type="submission" date="2020-07" db="EMBL/GenBank/DDBJ databases">
        <title>Ethylene signaling mediates host invasion by parasitic plants.</title>
        <authorList>
            <person name="Yoshida S."/>
        </authorList>
    </citation>
    <scope>NUCLEOTIDE SEQUENCE</scope>
    <source>
        <strain evidence="1">Okayama</strain>
    </source>
</reference>
<evidence type="ECO:0000313" key="2">
    <source>
        <dbReference type="Proteomes" id="UP000653305"/>
    </source>
</evidence>
<proteinExistence type="predicted"/>
<dbReference type="GO" id="GO:0005840">
    <property type="term" value="C:ribosome"/>
    <property type="evidence" value="ECO:0007669"/>
    <property type="project" value="UniProtKB-KW"/>
</dbReference>
<evidence type="ECO:0000313" key="1">
    <source>
        <dbReference type="EMBL" id="GFP89289.1"/>
    </source>
</evidence>